<reference evidence="1 2" key="1">
    <citation type="submission" date="2023-09" db="EMBL/GenBank/DDBJ databases">
        <title>Nesidiocoris tenuis whole genome shotgun sequence.</title>
        <authorList>
            <person name="Shibata T."/>
            <person name="Shimoda M."/>
            <person name="Kobayashi T."/>
            <person name="Uehara T."/>
        </authorList>
    </citation>
    <scope>NUCLEOTIDE SEQUENCE [LARGE SCALE GENOMIC DNA]</scope>
    <source>
        <strain evidence="1 2">Japan</strain>
    </source>
</reference>
<dbReference type="Proteomes" id="UP001307889">
    <property type="component" value="Chromosome 3"/>
</dbReference>
<sequence length="110" mass="12533">MPEAVCGGGGAVDRRLMRGGGCRERALRHRKRDESERSGGGRLPLRVDRHLLQKGNLLLRPLRGPLSAERGRYRQLRTKRTNNAPTSKLIQYCEYNSKSYFQLKQPSGRD</sequence>
<evidence type="ECO:0000313" key="2">
    <source>
        <dbReference type="Proteomes" id="UP001307889"/>
    </source>
</evidence>
<proteinExistence type="predicted"/>
<dbReference type="EMBL" id="AP028911">
    <property type="protein sequence ID" value="BES92663.1"/>
    <property type="molecule type" value="Genomic_DNA"/>
</dbReference>
<keyword evidence="2" id="KW-1185">Reference proteome</keyword>
<organism evidence="1 2">
    <name type="scientific">Nesidiocoris tenuis</name>
    <dbReference type="NCBI Taxonomy" id="355587"/>
    <lineage>
        <taxon>Eukaryota</taxon>
        <taxon>Metazoa</taxon>
        <taxon>Ecdysozoa</taxon>
        <taxon>Arthropoda</taxon>
        <taxon>Hexapoda</taxon>
        <taxon>Insecta</taxon>
        <taxon>Pterygota</taxon>
        <taxon>Neoptera</taxon>
        <taxon>Paraneoptera</taxon>
        <taxon>Hemiptera</taxon>
        <taxon>Heteroptera</taxon>
        <taxon>Panheteroptera</taxon>
        <taxon>Cimicomorpha</taxon>
        <taxon>Miridae</taxon>
        <taxon>Dicyphina</taxon>
        <taxon>Nesidiocoris</taxon>
    </lineage>
</organism>
<name>A0ABN7AL15_9HEMI</name>
<gene>
    <name evidence="1" type="ORF">NTJ_05472</name>
</gene>
<evidence type="ECO:0000313" key="1">
    <source>
        <dbReference type="EMBL" id="BES92663.1"/>
    </source>
</evidence>
<protein>
    <submittedName>
        <fullName evidence="1">Uncharacterized protein</fullName>
    </submittedName>
</protein>
<accession>A0ABN7AL15</accession>